<comment type="caution">
    <text evidence="8">The sequence shown here is derived from an EMBL/GenBank/DDBJ whole genome shotgun (WGS) entry which is preliminary data.</text>
</comment>
<keyword evidence="4 7" id="KW-0812">Transmembrane</keyword>
<reference evidence="9" key="1">
    <citation type="journal article" date="2019" name="Int. J. Syst. Evol. Microbiol.">
        <title>The Global Catalogue of Microorganisms (GCM) 10K type strain sequencing project: providing services to taxonomists for standard genome sequencing and annotation.</title>
        <authorList>
            <consortium name="The Broad Institute Genomics Platform"/>
            <consortium name="The Broad Institute Genome Sequencing Center for Infectious Disease"/>
            <person name="Wu L."/>
            <person name="Ma J."/>
        </authorList>
    </citation>
    <scope>NUCLEOTIDE SEQUENCE [LARGE SCALE GENOMIC DNA]</scope>
    <source>
        <strain evidence="9">CCUG 61485</strain>
    </source>
</reference>
<dbReference type="PANTHER" id="PTHR34856:SF2">
    <property type="entry name" value="PROTEIN NRFD"/>
    <property type="match status" value="1"/>
</dbReference>
<comment type="similarity">
    <text evidence="2">Belongs to the NrfD family.</text>
</comment>
<feature type="transmembrane region" description="Helical" evidence="7">
    <location>
        <begin position="255"/>
        <end position="272"/>
    </location>
</feature>
<organism evidence="8 9">
    <name type="scientific">Namhaeicola litoreus</name>
    <dbReference type="NCBI Taxonomy" id="1052145"/>
    <lineage>
        <taxon>Bacteria</taxon>
        <taxon>Pseudomonadati</taxon>
        <taxon>Bacteroidota</taxon>
        <taxon>Flavobacteriia</taxon>
        <taxon>Flavobacteriales</taxon>
        <taxon>Flavobacteriaceae</taxon>
        <taxon>Namhaeicola</taxon>
    </lineage>
</organism>
<sequence>MQEEIFISGRDIPKIDPNLEIWHFPISLYLFLGGLAAGIIFFAALFTLLNKDKEYPAVVKYAMLIPPVALTVGLIALFYDLTHKLYVWQLYTTVRIESPMSWGAWVLLIITPLTFLWVFSYLTEFFPNLNWKWNWVEKFDQFVKNNRRNIAIVLLPLSIILGIYTGILLSAFNARPLWNNAILGPLFLTSGLSTGAAAILLMSKSHTEKALFSKIDLALITIEIFLIIHMIMGMYAGSAVQLEALEILMNGEFTVMFFVFVIFLGLLVPAILETIEVLGHKVPVVVPAVLVLIGGLIFRMVMVEAGQLTRYLY</sequence>
<evidence type="ECO:0000256" key="7">
    <source>
        <dbReference type="SAM" id="Phobius"/>
    </source>
</evidence>
<feature type="transmembrane region" description="Helical" evidence="7">
    <location>
        <begin position="61"/>
        <end position="82"/>
    </location>
</feature>
<dbReference type="InterPro" id="IPR052049">
    <property type="entry name" value="Electron_transfer_protein"/>
</dbReference>
<name>A0ABW3Y445_9FLAO</name>
<feature type="transmembrane region" description="Helical" evidence="7">
    <location>
        <begin position="150"/>
        <end position="169"/>
    </location>
</feature>
<feature type="transmembrane region" description="Helical" evidence="7">
    <location>
        <begin position="215"/>
        <end position="235"/>
    </location>
</feature>
<feature type="transmembrane region" description="Helical" evidence="7">
    <location>
        <begin position="181"/>
        <end position="203"/>
    </location>
</feature>
<dbReference type="PANTHER" id="PTHR34856">
    <property type="entry name" value="PROTEIN NRFD"/>
    <property type="match status" value="1"/>
</dbReference>
<comment type="subcellular location">
    <subcellularLocation>
        <location evidence="1">Cell membrane</location>
        <topology evidence="1">Multi-pass membrane protein</topology>
    </subcellularLocation>
</comment>
<evidence type="ECO:0000313" key="9">
    <source>
        <dbReference type="Proteomes" id="UP001597201"/>
    </source>
</evidence>
<keyword evidence="5 7" id="KW-1133">Transmembrane helix</keyword>
<evidence type="ECO:0000256" key="5">
    <source>
        <dbReference type="ARBA" id="ARBA00022989"/>
    </source>
</evidence>
<evidence type="ECO:0000256" key="3">
    <source>
        <dbReference type="ARBA" id="ARBA00022475"/>
    </source>
</evidence>
<evidence type="ECO:0000256" key="4">
    <source>
        <dbReference type="ARBA" id="ARBA00022692"/>
    </source>
</evidence>
<evidence type="ECO:0000256" key="2">
    <source>
        <dbReference type="ARBA" id="ARBA00008929"/>
    </source>
</evidence>
<keyword evidence="9" id="KW-1185">Reference proteome</keyword>
<dbReference type="EMBL" id="JBHTMY010000003">
    <property type="protein sequence ID" value="MFD1315817.1"/>
    <property type="molecule type" value="Genomic_DNA"/>
</dbReference>
<feature type="transmembrane region" description="Helical" evidence="7">
    <location>
        <begin position="102"/>
        <end position="122"/>
    </location>
</feature>
<feature type="transmembrane region" description="Helical" evidence="7">
    <location>
        <begin position="26"/>
        <end position="49"/>
    </location>
</feature>
<keyword evidence="3" id="KW-1003">Cell membrane</keyword>
<evidence type="ECO:0000256" key="6">
    <source>
        <dbReference type="ARBA" id="ARBA00023136"/>
    </source>
</evidence>
<evidence type="ECO:0000313" key="8">
    <source>
        <dbReference type="EMBL" id="MFD1315817.1"/>
    </source>
</evidence>
<proteinExistence type="inferred from homology"/>
<gene>
    <name evidence="8" type="primary">nrfD</name>
    <name evidence="8" type="ORF">ACFQ39_09330</name>
</gene>
<dbReference type="Pfam" id="PF03916">
    <property type="entry name" value="NrfD"/>
    <property type="match status" value="1"/>
</dbReference>
<evidence type="ECO:0000256" key="1">
    <source>
        <dbReference type="ARBA" id="ARBA00004651"/>
    </source>
</evidence>
<feature type="transmembrane region" description="Helical" evidence="7">
    <location>
        <begin position="284"/>
        <end position="303"/>
    </location>
</feature>
<dbReference type="Gene3D" id="1.20.1630.10">
    <property type="entry name" value="Formate dehydrogenase/DMSO reductase domain"/>
    <property type="match status" value="1"/>
</dbReference>
<protein>
    <submittedName>
        <fullName evidence="8">NrfD/PsrC family molybdoenzyme membrane anchor subunit</fullName>
    </submittedName>
</protein>
<keyword evidence="6 7" id="KW-0472">Membrane</keyword>
<accession>A0ABW3Y445</accession>
<dbReference type="RefSeq" id="WP_377178351.1">
    <property type="nucleotide sequence ID" value="NZ_JBHTMY010000003.1"/>
</dbReference>
<dbReference type="Proteomes" id="UP001597201">
    <property type="component" value="Unassembled WGS sequence"/>
</dbReference>
<dbReference type="InterPro" id="IPR005614">
    <property type="entry name" value="NrfD-like"/>
</dbReference>